<dbReference type="KEGG" id="dci:103516691"/>
<dbReference type="GeneID" id="103516691"/>
<dbReference type="GO" id="GO:0046872">
    <property type="term" value="F:metal ion binding"/>
    <property type="evidence" value="ECO:0007669"/>
    <property type="project" value="UniProtKB-KW"/>
</dbReference>
<organism evidence="14 15">
    <name type="scientific">Diaphorina citri</name>
    <name type="common">Asian citrus psyllid</name>
    <dbReference type="NCBI Taxonomy" id="121845"/>
    <lineage>
        <taxon>Eukaryota</taxon>
        <taxon>Metazoa</taxon>
        <taxon>Ecdysozoa</taxon>
        <taxon>Arthropoda</taxon>
        <taxon>Hexapoda</taxon>
        <taxon>Insecta</taxon>
        <taxon>Pterygota</taxon>
        <taxon>Neoptera</taxon>
        <taxon>Paraneoptera</taxon>
        <taxon>Hemiptera</taxon>
        <taxon>Sternorrhyncha</taxon>
        <taxon>Psylloidea</taxon>
        <taxon>Psyllidae</taxon>
        <taxon>Diaphorininae</taxon>
        <taxon>Diaphorina</taxon>
    </lineage>
</organism>
<dbReference type="InterPro" id="IPR006674">
    <property type="entry name" value="HD_domain"/>
</dbReference>
<dbReference type="RefSeq" id="XP_008479895.1">
    <property type="nucleotide sequence ID" value="XM_008481673.1"/>
</dbReference>
<evidence type="ECO:0000259" key="13">
    <source>
        <dbReference type="PROSITE" id="PS51831"/>
    </source>
</evidence>
<evidence type="ECO:0000313" key="15">
    <source>
        <dbReference type="RefSeq" id="XP_008479895.1"/>
    </source>
</evidence>
<evidence type="ECO:0000256" key="5">
    <source>
        <dbReference type="ARBA" id="ARBA00024387"/>
    </source>
</evidence>
<dbReference type="CDD" id="cd00077">
    <property type="entry name" value="HDc"/>
    <property type="match status" value="1"/>
</dbReference>
<dbReference type="PaxDb" id="121845-A0A1S3DDR5"/>
<dbReference type="InterPro" id="IPR052194">
    <property type="entry name" value="MESH1"/>
</dbReference>
<dbReference type="STRING" id="121845.A0A1S3DDR5"/>
<dbReference type="SUPFAM" id="SSF109604">
    <property type="entry name" value="HD-domain/PDEase-like"/>
    <property type="match status" value="1"/>
</dbReference>
<dbReference type="Pfam" id="PF13328">
    <property type="entry name" value="HD_4"/>
    <property type="match status" value="1"/>
</dbReference>
<proteinExistence type="inferred from homology"/>
<comment type="cofactor">
    <cofactor evidence="1">
        <name>Mn(2+)</name>
        <dbReference type="ChEBI" id="CHEBI:29035"/>
    </cofactor>
</comment>
<evidence type="ECO:0000256" key="7">
    <source>
        <dbReference type="ARBA" id="ARBA00038354"/>
    </source>
</evidence>
<keyword evidence="3" id="KW-0378">Hydrolase</keyword>
<dbReference type="PANTHER" id="PTHR46246">
    <property type="entry name" value="GUANOSINE-3',5'-BIS(DIPHOSPHATE) 3'-PYROPHOSPHOHYDROLASE MESH1"/>
    <property type="match status" value="1"/>
</dbReference>
<evidence type="ECO:0000256" key="11">
    <source>
        <dbReference type="ARBA" id="ARBA00047968"/>
    </source>
</evidence>
<evidence type="ECO:0000313" key="14">
    <source>
        <dbReference type="Proteomes" id="UP000079169"/>
    </source>
</evidence>
<dbReference type="EC" id="3.1.7.2" evidence="5"/>
<evidence type="ECO:0000256" key="4">
    <source>
        <dbReference type="ARBA" id="ARBA00023211"/>
    </source>
</evidence>
<feature type="signal peptide" evidence="12">
    <location>
        <begin position="1"/>
        <end position="22"/>
    </location>
</feature>
<name>A0A1S3DDR5_DIACI</name>
<feature type="chain" id="PRO_5010186149" description="Guanosine-3',5'-bis(diphosphate) 3'-pyrophosphohydrolase MESH1" evidence="12">
    <location>
        <begin position="23"/>
        <end position="293"/>
    </location>
</feature>
<dbReference type="Proteomes" id="UP000079169">
    <property type="component" value="Unplaced"/>
</dbReference>
<dbReference type="Gene3D" id="1.10.3210.10">
    <property type="entry name" value="Hypothetical protein af1432"/>
    <property type="match status" value="1"/>
</dbReference>
<evidence type="ECO:0000256" key="2">
    <source>
        <dbReference type="ARBA" id="ARBA00022723"/>
    </source>
</evidence>
<dbReference type="CTD" id="43456"/>
<evidence type="ECO:0000256" key="3">
    <source>
        <dbReference type="ARBA" id="ARBA00022801"/>
    </source>
</evidence>
<feature type="domain" description="HD" evidence="13">
    <location>
        <begin position="140"/>
        <end position="235"/>
    </location>
</feature>
<dbReference type="PANTHER" id="PTHR46246:SF1">
    <property type="entry name" value="GUANOSINE-3',5'-BIS(DIPHOSPHATE) 3'-PYROPHOSPHOHYDROLASE MESH1"/>
    <property type="match status" value="1"/>
</dbReference>
<protein>
    <recommendedName>
        <fullName evidence="8">Guanosine-3',5'-bis(diphosphate) 3'-pyrophosphohydrolase MESH1</fullName>
        <ecNumber evidence="5">3.1.7.2</ecNumber>
    </recommendedName>
    <alternativeName>
        <fullName evidence="9">Metazoan SpoT homolog 1</fullName>
    </alternativeName>
    <alternativeName>
        <fullName evidence="10">Penta-phosphate guanosine-3'-pyrophosphohydrolase</fullName>
    </alternativeName>
</protein>
<keyword evidence="14" id="KW-1185">Reference proteome</keyword>
<comment type="catalytic activity">
    <reaction evidence="11">
        <text>guanosine 3',5'-bis(diphosphate) + H2O = GDP + diphosphate + H(+)</text>
        <dbReference type="Rhea" id="RHEA:14253"/>
        <dbReference type="ChEBI" id="CHEBI:15377"/>
        <dbReference type="ChEBI" id="CHEBI:15378"/>
        <dbReference type="ChEBI" id="CHEBI:33019"/>
        <dbReference type="ChEBI" id="CHEBI:58189"/>
        <dbReference type="ChEBI" id="CHEBI:77828"/>
        <dbReference type="EC" id="3.1.7.2"/>
    </reaction>
</comment>
<sequence length="293" mass="32600">MTMIRSLLIVLIVNAVVSLICAAPYKALPKLESGPKGLPLMYVPMVRKGKPEAPAVEVHVHGKCEPVIQGPPAEPGVGTGPDRSQLLKCAEARLGEAPDTGDSDSGMHSPDAIMNIVKATDFASHKHHFQRRKDPEGTPYIEHPVAVAHILTHLGKVSNPVVIISALLHDTVEDTDTTFEEIEREFGPRVRSVVEELTDNKHMTRDERKRCQILHAPHSSHEAKLVKLADKLHNLRDIERSLPVNWTEERKTQYFNWARDVVQGLRGTNAPIEAELDALFAKYCTPREGRENE</sequence>
<dbReference type="SMART" id="SM00471">
    <property type="entry name" value="HDc"/>
    <property type="match status" value="1"/>
</dbReference>
<reference evidence="15" key="1">
    <citation type="submission" date="2025-08" db="UniProtKB">
        <authorList>
            <consortium name="RefSeq"/>
        </authorList>
    </citation>
    <scope>IDENTIFICATION</scope>
</reference>
<dbReference type="FunFam" id="1.10.3210.10:FF:000012">
    <property type="entry name" value="HD domain containing 3"/>
    <property type="match status" value="1"/>
</dbReference>
<gene>
    <name evidence="15" type="primary">LOC103516691</name>
</gene>
<dbReference type="InterPro" id="IPR003607">
    <property type="entry name" value="HD/PDEase_dom"/>
</dbReference>
<keyword evidence="4" id="KW-0464">Manganese</keyword>
<dbReference type="AlphaFoldDB" id="A0A1S3DDR5"/>
<dbReference type="GO" id="GO:0008893">
    <property type="term" value="F:guanosine-3',5'-bis(diphosphate) 3'-diphosphatase activity"/>
    <property type="evidence" value="ECO:0007669"/>
    <property type="project" value="UniProtKB-EC"/>
</dbReference>
<comment type="similarity">
    <text evidence="7">Belongs to the MESH1 family.</text>
</comment>
<keyword evidence="12" id="KW-0732">Signal</keyword>
<evidence type="ECO:0000256" key="12">
    <source>
        <dbReference type="SAM" id="SignalP"/>
    </source>
</evidence>
<evidence type="ECO:0000256" key="9">
    <source>
        <dbReference type="ARBA" id="ARBA00041464"/>
    </source>
</evidence>
<evidence type="ECO:0000256" key="6">
    <source>
        <dbReference type="ARBA" id="ARBA00037781"/>
    </source>
</evidence>
<evidence type="ECO:0000256" key="10">
    <source>
        <dbReference type="ARBA" id="ARBA00041770"/>
    </source>
</evidence>
<evidence type="ECO:0000256" key="8">
    <source>
        <dbReference type="ARBA" id="ARBA00040793"/>
    </source>
</evidence>
<keyword evidence="2" id="KW-0479">Metal-binding</keyword>
<evidence type="ECO:0000256" key="1">
    <source>
        <dbReference type="ARBA" id="ARBA00001936"/>
    </source>
</evidence>
<accession>A0A1S3DDR5</accession>
<dbReference type="PROSITE" id="PS51831">
    <property type="entry name" value="HD"/>
    <property type="match status" value="1"/>
</dbReference>
<comment type="function">
    <text evidence="6">ppGpp hydrolyzing enzyme involved in starvation response.</text>
</comment>